<feature type="domain" description="Xylanolytic transcriptional activator regulatory" evidence="3">
    <location>
        <begin position="117"/>
        <end position="292"/>
    </location>
</feature>
<protein>
    <recommendedName>
        <fullName evidence="3">Xylanolytic transcriptional activator regulatory domain-containing protein</fullName>
    </recommendedName>
</protein>
<dbReference type="AlphaFoldDB" id="A0A4U7KQE2"/>
<dbReference type="KEGG" id="sgra:EX895_004739"/>
<proteinExistence type="predicted"/>
<feature type="region of interest" description="Disordered" evidence="2">
    <location>
        <begin position="607"/>
        <end position="629"/>
    </location>
</feature>
<organism evidence="4 5">
    <name type="scientific">Sporisorium graminicola</name>
    <dbReference type="NCBI Taxonomy" id="280036"/>
    <lineage>
        <taxon>Eukaryota</taxon>
        <taxon>Fungi</taxon>
        <taxon>Dikarya</taxon>
        <taxon>Basidiomycota</taxon>
        <taxon>Ustilaginomycotina</taxon>
        <taxon>Ustilaginomycetes</taxon>
        <taxon>Ustilaginales</taxon>
        <taxon>Ustilaginaceae</taxon>
        <taxon>Sporisorium</taxon>
    </lineage>
</organism>
<dbReference type="Pfam" id="PF04082">
    <property type="entry name" value="Fungal_trans"/>
    <property type="match status" value="1"/>
</dbReference>
<evidence type="ECO:0000256" key="1">
    <source>
        <dbReference type="ARBA" id="ARBA00023242"/>
    </source>
</evidence>
<dbReference type="PANTHER" id="PTHR47431">
    <property type="entry name" value="ZN(II)2CYS6 TRANSCRIPTION FACTOR (EUROFUNG)-RELATED"/>
    <property type="match status" value="1"/>
</dbReference>
<name>A0A4U7KQE2_9BASI</name>
<evidence type="ECO:0000313" key="4">
    <source>
        <dbReference type="EMBL" id="TKY86590.1"/>
    </source>
</evidence>
<feature type="compositionally biased region" description="Low complexity" evidence="2">
    <location>
        <begin position="44"/>
        <end position="54"/>
    </location>
</feature>
<dbReference type="CDD" id="cd12148">
    <property type="entry name" value="fungal_TF_MHR"/>
    <property type="match status" value="1"/>
</dbReference>
<evidence type="ECO:0000256" key="2">
    <source>
        <dbReference type="SAM" id="MobiDB-lite"/>
    </source>
</evidence>
<dbReference type="EMBL" id="SRRM01000017">
    <property type="protein sequence ID" value="TKY86590.1"/>
    <property type="molecule type" value="Genomic_DNA"/>
</dbReference>
<keyword evidence="5" id="KW-1185">Reference proteome</keyword>
<comment type="caution">
    <text evidence="4">The sequence shown here is derived from an EMBL/GenBank/DDBJ whole genome shotgun (WGS) entry which is preliminary data.</text>
</comment>
<evidence type="ECO:0000313" key="5">
    <source>
        <dbReference type="Proteomes" id="UP000306050"/>
    </source>
</evidence>
<gene>
    <name evidence="4" type="ORF">EX895_004739</name>
</gene>
<dbReference type="PANTHER" id="PTHR47431:SF1">
    <property type="entry name" value="ZN(II)2CYS6 TRANSCRIPTION FACTOR (EUROFUNG)"/>
    <property type="match status" value="1"/>
</dbReference>
<dbReference type="GO" id="GO:0003677">
    <property type="term" value="F:DNA binding"/>
    <property type="evidence" value="ECO:0007669"/>
    <property type="project" value="InterPro"/>
</dbReference>
<feature type="region of interest" description="Disordered" evidence="2">
    <location>
        <begin position="44"/>
        <end position="75"/>
    </location>
</feature>
<dbReference type="GO" id="GO:0008270">
    <property type="term" value="F:zinc ion binding"/>
    <property type="evidence" value="ECO:0007669"/>
    <property type="project" value="InterPro"/>
</dbReference>
<evidence type="ECO:0000259" key="3">
    <source>
        <dbReference type="Pfam" id="PF04082"/>
    </source>
</evidence>
<dbReference type="GeneID" id="40727634"/>
<keyword evidence="1" id="KW-0539">Nucleus</keyword>
<dbReference type="Proteomes" id="UP000306050">
    <property type="component" value="Chromosome SGRAM_4"/>
</dbReference>
<sequence>MDVHNAGSSTATASYAESNAFSALDLSELLDLSDFAFDQPPDAFATSASHSAPSPHLPPRSPATASETTTSSRSEQQLAMMRARLARGQGTFASADATSVDLGATSDCQGTTKTGTDAFFDGFAKAVPMLGPRTHYYYYLSRVLPEESPSRRMLMLAIATIGTSTRLGSESQAAADMRSRLREASRDAYAVNTLDSTGTAAESLAMTQSLLLLAYVEYGCNEITQAAANLTKASSIALQLGLNMVDQPGSASFHVLNQQDFLEHSPHGPAFFAEMCRRTWWELYLFDTMLHVSTSGKMAQTLDTEALVVDVHVPADIGCNQARPRSGQAYEIRIKAAALVRQCIKPPEHQQEPNLDRLQAIDTMLSNLIVRAQRLWANATSVLTLCRTGRPVGRFGQGASLQDNDSRWAQEMEAEVLFAAILMLHASRIQLHRQAWFNDLTLDFSSCSFRAGSPPTDEAGASQTSSLASPDALTNVKEIRHNMLSLSVARIISSSDAILRHIRSDQQRYSTLKLSELAQESPSTVTMPVHWPFFGCCNMVAAYGYVVALAAGESSEESPDFSAGHGGMSVQGVSPAADTASQTGNIPRLADPMHSLDPLVPGLGRANCNQSTSQSSSPGDRRELCPTRGNDSSVVWKARLALSNIGFAEATLIEYSQLWPICDVLRAEVSLCRAAVDFSGPTGLDVP</sequence>
<accession>A0A4U7KQE2</accession>
<feature type="compositionally biased region" description="Low complexity" evidence="2">
    <location>
        <begin position="62"/>
        <end position="75"/>
    </location>
</feature>
<reference evidence="4 5" key="1">
    <citation type="submission" date="2019-05" db="EMBL/GenBank/DDBJ databases">
        <title>Sporisorium graminicola CBS 10092 draft sequencing and annotation.</title>
        <authorList>
            <person name="Solano-Gonzalez S."/>
            <person name="Caddick M.X."/>
            <person name="Darby A."/>
        </authorList>
    </citation>
    <scope>NUCLEOTIDE SEQUENCE [LARGE SCALE GENOMIC DNA]</scope>
    <source>
        <strain evidence="4 5">CBS 10092</strain>
    </source>
</reference>
<feature type="compositionally biased region" description="Polar residues" evidence="2">
    <location>
        <begin position="607"/>
        <end position="618"/>
    </location>
</feature>
<dbReference type="OrthoDB" id="2260578at2759"/>
<dbReference type="InterPro" id="IPR007219">
    <property type="entry name" value="XnlR_reg_dom"/>
</dbReference>
<dbReference type="RefSeq" id="XP_029738575.1">
    <property type="nucleotide sequence ID" value="XM_029885333.1"/>
</dbReference>
<feature type="region of interest" description="Disordered" evidence="2">
    <location>
        <begin position="556"/>
        <end position="591"/>
    </location>
</feature>
<dbReference type="GO" id="GO:0006351">
    <property type="term" value="P:DNA-templated transcription"/>
    <property type="evidence" value="ECO:0007669"/>
    <property type="project" value="InterPro"/>
</dbReference>